<name>Q3S7P6_HV1</name>
<sequence>SSYFLLKLSWNDGPCKNITHMSWAPISPSLAVKASWWVGQVSNKEFGDSLTIPKARSSGSLWNKELKKIIGAGSGRARLEHLRTAGTNGQVFIHNFKRKGRIL</sequence>
<evidence type="ECO:0000313" key="1">
    <source>
        <dbReference type="EMBL" id="AAZ91610.1"/>
    </source>
</evidence>
<feature type="non-terminal residue" evidence="1">
    <location>
        <position position="103"/>
    </location>
</feature>
<feature type="non-terminal residue" evidence="1">
    <location>
        <position position="1"/>
    </location>
</feature>
<gene>
    <name evidence="1" type="primary">pol</name>
</gene>
<organism evidence="1">
    <name type="scientific">Human immunodeficiency virus type 1</name>
    <name type="common">HIV-1</name>
    <dbReference type="NCBI Taxonomy" id="11676"/>
    <lineage>
        <taxon>Viruses</taxon>
        <taxon>Riboviria</taxon>
        <taxon>Pararnavirae</taxon>
        <taxon>Artverviricota</taxon>
        <taxon>Revtraviricetes</taxon>
        <taxon>Ortervirales</taxon>
        <taxon>Retroviridae</taxon>
        <taxon>Orthoretrovirinae</taxon>
        <taxon>Lentivirus</taxon>
        <taxon>Lentivirus humimdef1</taxon>
    </lineage>
</organism>
<dbReference type="InterPro" id="IPR012337">
    <property type="entry name" value="RNaseH-like_sf"/>
</dbReference>
<dbReference type="EMBL" id="DQ155084">
    <property type="protein sequence ID" value="AAZ91610.1"/>
    <property type="molecule type" value="Genomic_DNA"/>
</dbReference>
<protein>
    <submittedName>
        <fullName evidence="1">Pol protein</fullName>
    </submittedName>
</protein>
<organismHost>
    <name type="scientific">Homo sapiens</name>
    <name type="common">Human</name>
    <dbReference type="NCBI Taxonomy" id="9606"/>
</organismHost>
<reference evidence="1" key="1">
    <citation type="submission" date="2005-08" db="EMBL/GenBank/DDBJ databases">
        <title>Genomic Diversity of HIV-1 subtypes in Northern Kenya.</title>
        <authorList>
            <person name="Khamadi S.A."/>
            <person name="Ochieng W."/>
            <person name="Lihana R.W."/>
            <person name="Kiptoo M.K."/>
            <person name="Kinyua J.G."/>
            <person name="Lagat N."/>
            <person name="Muriuki J."/>
            <person name="Mwangi J."/>
            <person name="Pelle R."/>
            <person name="Muigai A."/>
            <person name="Carter J."/>
            <person name="Yamada R."/>
            <person name="Mpoke S."/>
        </authorList>
    </citation>
    <scope>NUCLEOTIDE SEQUENCE</scope>
    <source>
        <strain evidence="1">TLHC018X</strain>
    </source>
</reference>
<dbReference type="SUPFAM" id="SSF53098">
    <property type="entry name" value="Ribonuclease H-like"/>
    <property type="match status" value="1"/>
</dbReference>
<accession>Q3S7P6</accession>
<proteinExistence type="predicted"/>